<dbReference type="InterPro" id="IPR038765">
    <property type="entry name" value="Papain-like_cys_pep_sf"/>
</dbReference>
<feature type="domain" description="Transglutaminase-like" evidence="3">
    <location>
        <begin position="524"/>
        <end position="594"/>
    </location>
</feature>
<feature type="transmembrane region" description="Helical" evidence="2">
    <location>
        <begin position="84"/>
        <end position="107"/>
    </location>
</feature>
<evidence type="ECO:0000313" key="4">
    <source>
        <dbReference type="EMBL" id="EYT47837.1"/>
    </source>
</evidence>
<sequence length="840" mass="92255">MNAAASKAKKRDTGPTYFSSVSNGRRAVDVLVLAALFVLALIGFQTVYGGVQYLLTGVMALALATLVALIAARFRWGPLRTTPALLLVYFLFGSMFAAPTRALWGIVPTLGSLKELLFAPVTAWMSTLTIAPPVGTAQGVLAVVWISTLLLVLFAMTIVMRTRFYVLAWLFPLGLLLVSVVFGTNQSTLPVVRGVLFAVLSIGWLTWRFESDRLDSARSTIISDTVRPGSWKNPVLRRRVIGGALIMALSSGIAIGAQSLLDPPAGTIRYAVRDEIPPPFDPREYVSPLTEFRGYIKNQRATELFTITGVSGGEKVRLATMDQYDLQVYNVAGTQKKDDPSGAFLRTAYGVDLHEGGENQRTSTITIGEYTGVWMPTLGERTNRIDLGNLPVDRAGALAENLYLNEKSQTAVNATGLRPGDSYKLSYEPYTHITPEQQRTARFADIPLVPNDRVGPEFAQFAEEWAAAPESDWDKFQNLSRMIKTDAFYTHGIDDETASLSGHGYSRMWAMLQEVGFDKEQADAAPTGKIGDEEQFAVLTAVMAREIDIPARVVMGFEVPEGAEGTVSITGDNVTAWVEVAFEGIGWVRFDPAPDDDQDPTQPKPTEVEEPRPQVAQPPPPPAEPPSPPPGATSEDIPEPEPEPEETSSWLVYVGLASIPVLLLIATLAAIVIAKVLRRKRRRTRGVLPDRIDGGWQEILDLMADMGRRPDPIRTRSETAALLDAEVPGMGAALLAGRADRAVFGPDDLPQGVVDEYWAQVKDARRTMTASVPWHRRVRALFSLRSFRRRAADKRDQKRRLRTVARNRAQAERRARTMRHRRSPVGSSGKARAVTKKGRS</sequence>
<keyword evidence="5" id="KW-1185">Reference proteome</keyword>
<protein>
    <submittedName>
        <fullName evidence="4">Cysteine protease</fullName>
    </submittedName>
</protein>
<feature type="transmembrane region" description="Helical" evidence="2">
    <location>
        <begin position="166"/>
        <end position="185"/>
    </location>
</feature>
<keyword evidence="4" id="KW-0645">Protease</keyword>
<feature type="region of interest" description="Disordered" evidence="1">
    <location>
        <begin position="589"/>
        <end position="646"/>
    </location>
</feature>
<dbReference type="EMBL" id="AORC01000022">
    <property type="protein sequence ID" value="EYT47837.1"/>
    <property type="molecule type" value="Genomic_DNA"/>
</dbReference>
<dbReference type="SMART" id="SM00460">
    <property type="entry name" value="TGc"/>
    <property type="match status" value="1"/>
</dbReference>
<proteinExistence type="predicted"/>
<dbReference type="GO" id="GO:0006508">
    <property type="term" value="P:proteolysis"/>
    <property type="evidence" value="ECO:0007669"/>
    <property type="project" value="UniProtKB-KW"/>
</dbReference>
<dbReference type="STRING" id="1249481.D641_0114300"/>
<evidence type="ECO:0000256" key="2">
    <source>
        <dbReference type="SAM" id="Phobius"/>
    </source>
</evidence>
<dbReference type="SUPFAM" id="SSF54001">
    <property type="entry name" value="Cysteine proteinases"/>
    <property type="match status" value="1"/>
</dbReference>
<feature type="compositionally biased region" description="Pro residues" evidence="1">
    <location>
        <begin position="616"/>
        <end position="631"/>
    </location>
</feature>
<feature type="transmembrane region" description="Helical" evidence="2">
    <location>
        <begin position="191"/>
        <end position="209"/>
    </location>
</feature>
<dbReference type="Pfam" id="PF01841">
    <property type="entry name" value="Transglut_core"/>
    <property type="match status" value="1"/>
</dbReference>
<dbReference type="PANTHER" id="PTHR42736:SF1">
    <property type="entry name" value="PROTEIN-GLUTAMINE GAMMA-GLUTAMYLTRANSFERASE"/>
    <property type="match status" value="1"/>
</dbReference>
<organism evidence="4 5">
    <name type="scientific">Brachybacterium muris UCD-AY4</name>
    <dbReference type="NCBI Taxonomy" id="1249481"/>
    <lineage>
        <taxon>Bacteria</taxon>
        <taxon>Bacillati</taxon>
        <taxon>Actinomycetota</taxon>
        <taxon>Actinomycetes</taxon>
        <taxon>Micrococcales</taxon>
        <taxon>Dermabacteraceae</taxon>
        <taxon>Brachybacterium</taxon>
    </lineage>
</organism>
<keyword evidence="2" id="KW-0812">Transmembrane</keyword>
<dbReference type="PANTHER" id="PTHR42736">
    <property type="entry name" value="PROTEIN-GLUTAMINE GAMMA-GLUTAMYLTRANSFERASE"/>
    <property type="match status" value="1"/>
</dbReference>
<dbReference type="RefSeq" id="WP_017824182.1">
    <property type="nucleotide sequence ID" value="NZ_AORC01000022.1"/>
</dbReference>
<keyword evidence="2" id="KW-1133">Transmembrane helix</keyword>
<feature type="transmembrane region" description="Helical" evidence="2">
    <location>
        <begin position="27"/>
        <end position="47"/>
    </location>
</feature>
<feature type="compositionally biased region" description="Basic residues" evidence="1">
    <location>
        <begin position="792"/>
        <end position="805"/>
    </location>
</feature>
<dbReference type="GO" id="GO:0008233">
    <property type="term" value="F:peptidase activity"/>
    <property type="evidence" value="ECO:0007669"/>
    <property type="project" value="UniProtKB-KW"/>
</dbReference>
<feature type="transmembrane region" description="Helical" evidence="2">
    <location>
        <begin position="53"/>
        <end position="72"/>
    </location>
</feature>
<accession>A0A022KV94</accession>
<dbReference type="OrthoDB" id="3651060at2"/>
<reference evidence="4 5" key="1">
    <citation type="journal article" date="2013" name="Genome Announc.">
        <title>Draft genome sequence of an Actinobacterium, Brachybacterium muris strain UCD-AY4.</title>
        <authorList>
            <person name="Lo J.R."/>
            <person name="Lang J.M."/>
            <person name="Darling A.E."/>
            <person name="Eisen J.A."/>
            <person name="Coil D.A."/>
        </authorList>
    </citation>
    <scope>NUCLEOTIDE SEQUENCE [LARGE SCALE GENOMIC DNA]</scope>
    <source>
        <strain evidence="4 5">UCD-AY4</strain>
    </source>
</reference>
<feature type="transmembrane region" description="Helical" evidence="2">
    <location>
        <begin position="139"/>
        <end position="159"/>
    </location>
</feature>
<gene>
    <name evidence="4" type="ORF">D641_0114300</name>
</gene>
<evidence type="ECO:0000313" key="5">
    <source>
        <dbReference type="Proteomes" id="UP000019754"/>
    </source>
</evidence>
<name>A0A022KV94_9MICO</name>
<feature type="transmembrane region" description="Helical" evidence="2">
    <location>
        <begin position="240"/>
        <end position="261"/>
    </location>
</feature>
<keyword evidence="2" id="KW-0472">Membrane</keyword>
<dbReference type="AlphaFoldDB" id="A0A022KV94"/>
<evidence type="ECO:0000259" key="3">
    <source>
        <dbReference type="SMART" id="SM00460"/>
    </source>
</evidence>
<dbReference type="Proteomes" id="UP000019754">
    <property type="component" value="Unassembled WGS sequence"/>
</dbReference>
<feature type="compositionally biased region" description="Acidic residues" evidence="1">
    <location>
        <begin position="636"/>
        <end position="646"/>
    </location>
</feature>
<feature type="transmembrane region" description="Helical" evidence="2">
    <location>
        <begin position="650"/>
        <end position="674"/>
    </location>
</feature>
<evidence type="ECO:0000256" key="1">
    <source>
        <dbReference type="SAM" id="MobiDB-lite"/>
    </source>
</evidence>
<dbReference type="Gene3D" id="3.10.620.30">
    <property type="match status" value="1"/>
</dbReference>
<dbReference type="HOGENOM" id="CLU_012121_2_0_11"/>
<keyword evidence="4" id="KW-0378">Hydrolase</keyword>
<comment type="caution">
    <text evidence="4">The sequence shown here is derived from an EMBL/GenBank/DDBJ whole genome shotgun (WGS) entry which is preliminary data.</text>
</comment>
<dbReference type="InterPro" id="IPR052901">
    <property type="entry name" value="Bact_TGase-like"/>
</dbReference>
<feature type="region of interest" description="Disordered" evidence="1">
    <location>
        <begin position="792"/>
        <end position="840"/>
    </location>
</feature>
<dbReference type="InterPro" id="IPR002931">
    <property type="entry name" value="Transglutaminase-like"/>
</dbReference>